<feature type="domain" description="CobB/CobQ-like glutamine amidotransferase" evidence="9">
    <location>
        <begin position="258"/>
        <end position="448"/>
    </location>
</feature>
<dbReference type="Pfam" id="PF07685">
    <property type="entry name" value="GATase_3"/>
    <property type="match status" value="1"/>
</dbReference>
<feature type="site" description="Increases nucleophilicity of active site Cys" evidence="7">
    <location>
        <position position="441"/>
    </location>
</feature>
<feature type="domain" description="CobQ/CobB/MinD/ParA nucleotide binding" evidence="8">
    <location>
        <begin position="10"/>
        <end position="196"/>
    </location>
</feature>
<organism evidence="10 11">
    <name type="scientific">Paenibacillus solanacearum</name>
    <dbReference type="NCBI Taxonomy" id="2048548"/>
    <lineage>
        <taxon>Bacteria</taxon>
        <taxon>Bacillati</taxon>
        <taxon>Bacillota</taxon>
        <taxon>Bacilli</taxon>
        <taxon>Bacillales</taxon>
        <taxon>Paenibacillaceae</taxon>
        <taxon>Paenibacillus</taxon>
    </lineage>
</organism>
<dbReference type="EC" id="6.3.5.11" evidence="7"/>
<dbReference type="PANTHER" id="PTHR43873:SF1">
    <property type="entry name" value="COBYRINATE A,C-DIAMIDE SYNTHASE"/>
    <property type="match status" value="1"/>
</dbReference>
<feature type="active site" description="Nucleophile" evidence="7">
    <location>
        <position position="340"/>
    </location>
</feature>
<dbReference type="Proteomes" id="UP000693672">
    <property type="component" value="Unassembled WGS sequence"/>
</dbReference>
<evidence type="ECO:0000313" key="10">
    <source>
        <dbReference type="EMBL" id="CAG7614511.1"/>
    </source>
</evidence>
<evidence type="ECO:0000313" key="11">
    <source>
        <dbReference type="Proteomes" id="UP000693672"/>
    </source>
</evidence>
<keyword evidence="5 7" id="KW-0460">Magnesium</keyword>
<dbReference type="AlphaFoldDB" id="A0A916K1M0"/>
<evidence type="ECO:0000256" key="1">
    <source>
        <dbReference type="ARBA" id="ARBA00001946"/>
    </source>
</evidence>
<comment type="function">
    <text evidence="7">Catalyzes the ATP-dependent amidation of the two carboxylate groups at positions a and c of cobyrinate, using either L-glutamine or ammonia as the nitrogen source.</text>
</comment>
<dbReference type="GO" id="GO:0009236">
    <property type="term" value="P:cobalamin biosynthetic process"/>
    <property type="evidence" value="ECO:0007669"/>
    <property type="project" value="UniProtKB-UniRule"/>
</dbReference>
<dbReference type="CDD" id="cd05388">
    <property type="entry name" value="CobB_N"/>
    <property type="match status" value="1"/>
</dbReference>
<evidence type="ECO:0000256" key="3">
    <source>
        <dbReference type="ARBA" id="ARBA00022741"/>
    </source>
</evidence>
<comment type="cofactor">
    <cofactor evidence="1 7">
        <name>Mg(2+)</name>
        <dbReference type="ChEBI" id="CHEBI:18420"/>
    </cofactor>
</comment>
<dbReference type="InterPro" id="IPR004484">
    <property type="entry name" value="CbiA/CobB_synth"/>
</dbReference>
<keyword evidence="4 7" id="KW-0067">ATP-binding</keyword>
<reference evidence="10" key="1">
    <citation type="submission" date="2021-06" db="EMBL/GenBank/DDBJ databases">
        <authorList>
            <person name="Criscuolo A."/>
        </authorList>
    </citation>
    <scope>NUCLEOTIDE SEQUENCE</scope>
    <source>
        <strain evidence="10">CIP111600</strain>
    </source>
</reference>
<sequence length="471" mass="51043">MSMISASRSIVIAGTGSGAGKTTVTLGIMAALQRKGLRVQGFKCGPDYIDPTYHRAVTGRASRNVDGWMLPHEAVREIYCRASADADIAVIEGVMGLYDGKDPLSNAGSTAEISLLLQSPVLLVLNCQSMARSAAAVVKGFQLLDPHVRIAAVFANKVGSAGHYRIVKEAIEHECGIPVIGYLAREEELTVPERHLGLVPSIERGELDSLFERLASRIEQTTDLDRLLELADETERVVCETPVLFAPPAPSALREVTLAVARDAAFHFYYPENIELLEHYGARIRYFSPLAGETLPEAVDGLYIGGGFPEEFAATLSGQEHVKQSIRGAIEKGLPTLAECGGFMYLTEAIEDTQGTRYPMAGIIPGIVTMQRKLAALGYREVSGMEGNFLLGPGELARGHEFHYSTFQQGAELPAAYTSKGLRGTKPEGCLLHRIVAGYTHLHFASRPALARRWLDECAAYRDRQSSAAKG</sequence>
<comment type="caution">
    <text evidence="10">The sequence shown here is derived from an EMBL/GenBank/DDBJ whole genome shotgun (WGS) entry which is preliminary data.</text>
</comment>
<evidence type="ECO:0000256" key="4">
    <source>
        <dbReference type="ARBA" id="ARBA00022840"/>
    </source>
</evidence>
<evidence type="ECO:0000256" key="6">
    <source>
        <dbReference type="ARBA" id="ARBA00022962"/>
    </source>
</evidence>
<dbReference type="CDD" id="cd03130">
    <property type="entry name" value="GATase1_CobB"/>
    <property type="match status" value="1"/>
</dbReference>
<comment type="domain">
    <text evidence="7">Comprises of two domains. The C-terminal domain contains the binding site for glutamine and catalyzes the hydrolysis of this substrate to glutamate and ammonia. The N-terminal domain is anticipated to bind ATP and cobyrinate and catalyzes the ultimate synthesis of the diamide product. The ammonia produced via the glutaminase domain is probably translocated to the adjacent domain via a molecular tunnel, where it reacts with an activated intermediate.</text>
</comment>
<dbReference type="Pfam" id="PF01656">
    <property type="entry name" value="CbiA"/>
    <property type="match status" value="1"/>
</dbReference>
<comment type="similarity">
    <text evidence="7">Belongs to the CobB/CbiA family.</text>
</comment>
<proteinExistence type="inferred from homology"/>
<comment type="pathway">
    <text evidence="7">Cofactor biosynthesis; adenosylcobalamin biosynthesis; cob(II)yrinate a,c-diamide from sirohydrochlorin (anaerobic route): step 10/10.</text>
</comment>
<keyword evidence="2 7" id="KW-0436">Ligase</keyword>
<accession>A0A916K1M0</accession>
<keyword evidence="6 7" id="KW-0315">Glutamine amidotransferase</keyword>
<dbReference type="PROSITE" id="PS51274">
    <property type="entry name" value="GATASE_COBBQ"/>
    <property type="match status" value="1"/>
</dbReference>
<evidence type="ECO:0000259" key="8">
    <source>
        <dbReference type="Pfam" id="PF01656"/>
    </source>
</evidence>
<evidence type="ECO:0000259" key="9">
    <source>
        <dbReference type="Pfam" id="PF07685"/>
    </source>
</evidence>
<comment type="catalytic activity">
    <reaction evidence="7">
        <text>cob(II)yrinate + 2 L-glutamine + 2 ATP + 2 H2O = cob(II)yrinate a,c diamide + 2 L-glutamate + 2 ADP + 2 phosphate + 2 H(+)</text>
        <dbReference type="Rhea" id="RHEA:26289"/>
        <dbReference type="ChEBI" id="CHEBI:15377"/>
        <dbReference type="ChEBI" id="CHEBI:15378"/>
        <dbReference type="ChEBI" id="CHEBI:29985"/>
        <dbReference type="ChEBI" id="CHEBI:30616"/>
        <dbReference type="ChEBI" id="CHEBI:43474"/>
        <dbReference type="ChEBI" id="CHEBI:58359"/>
        <dbReference type="ChEBI" id="CHEBI:58537"/>
        <dbReference type="ChEBI" id="CHEBI:58894"/>
        <dbReference type="ChEBI" id="CHEBI:456216"/>
        <dbReference type="EC" id="6.3.5.11"/>
    </reaction>
</comment>
<dbReference type="GO" id="GO:0005524">
    <property type="term" value="F:ATP binding"/>
    <property type="evidence" value="ECO:0007669"/>
    <property type="project" value="UniProtKB-UniRule"/>
</dbReference>
<keyword evidence="7" id="KW-0169">Cobalamin biosynthesis</keyword>
<protein>
    <recommendedName>
        <fullName evidence="7">Cobyrinate a,c-diamide synthase</fullName>
        <ecNumber evidence="7">6.3.5.11</ecNumber>
    </recommendedName>
    <alternativeName>
        <fullName evidence="7">Cobyrinic acid a,c-diamide synthetase</fullName>
    </alternativeName>
</protein>
<gene>
    <name evidence="7 10" type="primary">cbiA</name>
    <name evidence="10" type="ORF">PAESOLCIP111_01717</name>
</gene>
<name>A0A916K1M0_9BACL</name>
<dbReference type="GO" id="GO:0042242">
    <property type="term" value="F:cobyrinic acid a,c-diamide synthase activity"/>
    <property type="evidence" value="ECO:0007669"/>
    <property type="project" value="UniProtKB-UniRule"/>
</dbReference>
<evidence type="ECO:0000256" key="5">
    <source>
        <dbReference type="ARBA" id="ARBA00022842"/>
    </source>
</evidence>
<dbReference type="HAMAP" id="MF_00027">
    <property type="entry name" value="CobB_CbiA"/>
    <property type="match status" value="1"/>
</dbReference>
<dbReference type="NCBIfam" id="NF002204">
    <property type="entry name" value="PRK01077.1"/>
    <property type="match status" value="1"/>
</dbReference>
<dbReference type="EMBL" id="CAJVAS010000005">
    <property type="protein sequence ID" value="CAG7614511.1"/>
    <property type="molecule type" value="Genomic_DNA"/>
</dbReference>
<dbReference type="InterPro" id="IPR011698">
    <property type="entry name" value="GATase_3"/>
</dbReference>
<dbReference type="NCBIfam" id="TIGR00379">
    <property type="entry name" value="cobB"/>
    <property type="match status" value="1"/>
</dbReference>
<comment type="miscellaneous">
    <text evidence="7">The a and c carboxylates of cobyrinate are activated for nucleophilic attack via formation of a phosphorylated intermediate by ATP. CbiA catalyzes first the amidation of the c-carboxylate, and then that of the a-carboxylate.</text>
</comment>
<keyword evidence="3 7" id="KW-0547">Nucleotide-binding</keyword>
<dbReference type="InterPro" id="IPR002586">
    <property type="entry name" value="CobQ/CobB/MinD/ParA_Nub-bd_dom"/>
</dbReference>
<evidence type="ECO:0000256" key="7">
    <source>
        <dbReference type="HAMAP-Rule" id="MF_00027"/>
    </source>
</evidence>
<dbReference type="PANTHER" id="PTHR43873">
    <property type="entry name" value="COBYRINATE A,C-DIAMIDE SYNTHASE"/>
    <property type="match status" value="1"/>
</dbReference>
<keyword evidence="11" id="KW-1185">Reference proteome</keyword>
<evidence type="ECO:0000256" key="2">
    <source>
        <dbReference type="ARBA" id="ARBA00022598"/>
    </source>
</evidence>